<dbReference type="PROSITE" id="PS51873">
    <property type="entry name" value="TRIAD"/>
    <property type="match status" value="1"/>
</dbReference>
<sequence>MQEQLNAEDRRLQSERNQLARYIQQTFDCAICMETLPEDSVARVDGCSHELCRSCMRQYIASALQERRYPILCPMCKTNREGREPSALSPHLVDNIGLTMEQFSLWNDLQISGLSVEMECQKCKKKMKVDREDYNAAEHIACPMQGCHYVWCKKCNQEIPLGPVNHSCDGTKELDGLMQKTGWKYCPGCHTPTEKIAGCNHMTCESPGCNTHFCYKCGELIVKSASQAEVRLRVGGHYARCELFRYA</sequence>
<dbReference type="GO" id="GO:0008270">
    <property type="term" value="F:zinc ion binding"/>
    <property type="evidence" value="ECO:0007669"/>
    <property type="project" value="UniProtKB-KW"/>
</dbReference>
<feature type="domain" description="RING-type" evidence="12">
    <location>
        <begin position="25"/>
        <end position="241"/>
    </location>
</feature>
<keyword evidence="6" id="KW-0677">Repeat</keyword>
<dbReference type="InParanoid" id="A0A165QJF9"/>
<dbReference type="AlphaFoldDB" id="A0A165QJF9"/>
<gene>
    <name evidence="13" type="ORF">EXIGLDRAFT_709364</name>
</gene>
<dbReference type="PROSITE" id="PS50089">
    <property type="entry name" value="ZF_RING_2"/>
    <property type="match status" value="1"/>
</dbReference>
<evidence type="ECO:0000256" key="9">
    <source>
        <dbReference type="ARBA" id="ARBA00022833"/>
    </source>
</evidence>
<dbReference type="Pfam" id="PF22605">
    <property type="entry name" value="IBR_2"/>
    <property type="match status" value="1"/>
</dbReference>
<keyword evidence="4" id="KW-0808">Transferase</keyword>
<dbReference type="Proteomes" id="UP000077266">
    <property type="component" value="Unassembled WGS sequence"/>
</dbReference>
<evidence type="ECO:0000256" key="3">
    <source>
        <dbReference type="ARBA" id="ARBA00012251"/>
    </source>
</evidence>
<dbReference type="InterPro" id="IPR054694">
    <property type="entry name" value="Parkin-like_IBR"/>
</dbReference>
<name>A0A165QJF9_EXIGL</name>
<evidence type="ECO:0000313" key="14">
    <source>
        <dbReference type="Proteomes" id="UP000077266"/>
    </source>
</evidence>
<keyword evidence="5" id="KW-0479">Metal-binding</keyword>
<dbReference type="GO" id="GO:0016567">
    <property type="term" value="P:protein ubiquitination"/>
    <property type="evidence" value="ECO:0007669"/>
    <property type="project" value="InterPro"/>
</dbReference>
<proteinExistence type="predicted"/>
<dbReference type="EC" id="2.3.2.31" evidence="3"/>
<dbReference type="PROSITE" id="PS00518">
    <property type="entry name" value="ZF_RING_1"/>
    <property type="match status" value="1"/>
</dbReference>
<dbReference type="InterPro" id="IPR018957">
    <property type="entry name" value="Znf_C3HC4_RING-type"/>
</dbReference>
<dbReference type="Gene3D" id="3.30.40.10">
    <property type="entry name" value="Zinc/RING finger domain, C3HC4 (zinc finger)"/>
    <property type="match status" value="1"/>
</dbReference>
<dbReference type="PANTHER" id="PTHR11685">
    <property type="entry name" value="RBR FAMILY RING FINGER AND IBR DOMAIN-CONTAINING"/>
    <property type="match status" value="1"/>
</dbReference>
<evidence type="ECO:0000256" key="2">
    <source>
        <dbReference type="ARBA" id="ARBA00004906"/>
    </source>
</evidence>
<evidence type="ECO:0000256" key="6">
    <source>
        <dbReference type="ARBA" id="ARBA00022737"/>
    </source>
</evidence>
<evidence type="ECO:0000256" key="8">
    <source>
        <dbReference type="ARBA" id="ARBA00022786"/>
    </source>
</evidence>
<evidence type="ECO:0000256" key="1">
    <source>
        <dbReference type="ARBA" id="ARBA00001798"/>
    </source>
</evidence>
<dbReference type="EMBL" id="KV425882">
    <property type="protein sequence ID" value="KZW03706.1"/>
    <property type="molecule type" value="Genomic_DNA"/>
</dbReference>
<protein>
    <recommendedName>
        <fullName evidence="3">RBR-type E3 ubiquitin transferase</fullName>
        <ecNumber evidence="3">2.3.2.31</ecNumber>
    </recommendedName>
</protein>
<reference evidence="13 14" key="1">
    <citation type="journal article" date="2016" name="Mol. Biol. Evol.">
        <title>Comparative Genomics of Early-Diverging Mushroom-Forming Fungi Provides Insights into the Origins of Lignocellulose Decay Capabilities.</title>
        <authorList>
            <person name="Nagy L.G."/>
            <person name="Riley R."/>
            <person name="Tritt A."/>
            <person name="Adam C."/>
            <person name="Daum C."/>
            <person name="Floudas D."/>
            <person name="Sun H."/>
            <person name="Yadav J.S."/>
            <person name="Pangilinan J."/>
            <person name="Larsson K.H."/>
            <person name="Matsuura K."/>
            <person name="Barry K."/>
            <person name="Labutti K."/>
            <person name="Kuo R."/>
            <person name="Ohm R.A."/>
            <person name="Bhattacharya S.S."/>
            <person name="Shirouzu T."/>
            <person name="Yoshinaga Y."/>
            <person name="Martin F.M."/>
            <person name="Grigoriev I.V."/>
            <person name="Hibbett D.S."/>
        </authorList>
    </citation>
    <scope>NUCLEOTIDE SEQUENCE [LARGE SCALE GENOMIC DNA]</scope>
    <source>
        <strain evidence="13 14">HHB12029</strain>
    </source>
</reference>
<dbReference type="SMART" id="SM00184">
    <property type="entry name" value="RING"/>
    <property type="match status" value="1"/>
</dbReference>
<dbReference type="InterPro" id="IPR044066">
    <property type="entry name" value="TRIAD_supradom"/>
</dbReference>
<evidence type="ECO:0000256" key="7">
    <source>
        <dbReference type="ARBA" id="ARBA00022771"/>
    </source>
</evidence>
<dbReference type="CDD" id="cd22584">
    <property type="entry name" value="Rcat_RBR_unk"/>
    <property type="match status" value="1"/>
</dbReference>
<comment type="pathway">
    <text evidence="2">Protein modification; protein ubiquitination.</text>
</comment>
<organism evidence="13 14">
    <name type="scientific">Exidia glandulosa HHB12029</name>
    <dbReference type="NCBI Taxonomy" id="1314781"/>
    <lineage>
        <taxon>Eukaryota</taxon>
        <taxon>Fungi</taxon>
        <taxon>Dikarya</taxon>
        <taxon>Basidiomycota</taxon>
        <taxon>Agaricomycotina</taxon>
        <taxon>Agaricomycetes</taxon>
        <taxon>Auriculariales</taxon>
        <taxon>Exidiaceae</taxon>
        <taxon>Exidia</taxon>
    </lineage>
</organism>
<accession>A0A165QJF9</accession>
<dbReference type="SUPFAM" id="SSF57850">
    <property type="entry name" value="RING/U-box"/>
    <property type="match status" value="2"/>
</dbReference>
<dbReference type="InterPro" id="IPR013083">
    <property type="entry name" value="Znf_RING/FYVE/PHD"/>
</dbReference>
<evidence type="ECO:0000256" key="10">
    <source>
        <dbReference type="PROSITE-ProRule" id="PRU00175"/>
    </source>
</evidence>
<evidence type="ECO:0000256" key="5">
    <source>
        <dbReference type="ARBA" id="ARBA00022723"/>
    </source>
</evidence>
<comment type="catalytic activity">
    <reaction evidence="1">
        <text>[E2 ubiquitin-conjugating enzyme]-S-ubiquitinyl-L-cysteine + [acceptor protein]-L-lysine = [E2 ubiquitin-conjugating enzyme]-L-cysteine + [acceptor protein]-N(6)-ubiquitinyl-L-lysine.</text>
        <dbReference type="EC" id="2.3.2.31"/>
    </reaction>
</comment>
<evidence type="ECO:0000313" key="13">
    <source>
        <dbReference type="EMBL" id="KZW03706.1"/>
    </source>
</evidence>
<evidence type="ECO:0000259" key="12">
    <source>
        <dbReference type="PROSITE" id="PS51873"/>
    </source>
</evidence>
<dbReference type="GO" id="GO:0061630">
    <property type="term" value="F:ubiquitin protein ligase activity"/>
    <property type="evidence" value="ECO:0007669"/>
    <property type="project" value="UniProtKB-EC"/>
</dbReference>
<dbReference type="InterPro" id="IPR017907">
    <property type="entry name" value="Znf_RING_CS"/>
</dbReference>
<dbReference type="Gene3D" id="1.20.120.1750">
    <property type="match status" value="1"/>
</dbReference>
<evidence type="ECO:0000256" key="4">
    <source>
        <dbReference type="ARBA" id="ARBA00022679"/>
    </source>
</evidence>
<dbReference type="Pfam" id="PF00097">
    <property type="entry name" value="zf-C3HC4"/>
    <property type="match status" value="1"/>
</dbReference>
<keyword evidence="9" id="KW-0862">Zinc</keyword>
<keyword evidence="7 10" id="KW-0863">Zinc-finger</keyword>
<feature type="domain" description="RING-type" evidence="11">
    <location>
        <begin position="29"/>
        <end position="77"/>
    </location>
</feature>
<keyword evidence="8" id="KW-0833">Ubl conjugation pathway</keyword>
<dbReference type="STRING" id="1314781.A0A165QJF9"/>
<dbReference type="OrthoDB" id="1431934at2759"/>
<keyword evidence="14" id="KW-1185">Reference proteome</keyword>
<dbReference type="InterPro" id="IPR001841">
    <property type="entry name" value="Znf_RING"/>
</dbReference>
<dbReference type="InterPro" id="IPR031127">
    <property type="entry name" value="E3_UB_ligase_RBR"/>
</dbReference>
<evidence type="ECO:0000259" key="11">
    <source>
        <dbReference type="PROSITE" id="PS50089"/>
    </source>
</evidence>